<reference evidence="2 3" key="1">
    <citation type="submission" date="2021-01" db="EMBL/GenBank/DDBJ databases">
        <title>Whole genome shotgun sequence of Asanoa iriomotensis NBRC 100142.</title>
        <authorList>
            <person name="Komaki H."/>
            <person name="Tamura T."/>
        </authorList>
    </citation>
    <scope>NUCLEOTIDE SEQUENCE [LARGE SCALE GENOMIC DNA]</scope>
    <source>
        <strain evidence="2 3">NBRC 100142</strain>
    </source>
</reference>
<gene>
    <name evidence="2" type="ORF">Air01nite_09020</name>
</gene>
<proteinExistence type="predicted"/>
<feature type="compositionally biased region" description="Basic and acidic residues" evidence="1">
    <location>
        <begin position="1"/>
        <end position="29"/>
    </location>
</feature>
<evidence type="ECO:0000256" key="1">
    <source>
        <dbReference type="SAM" id="MobiDB-lite"/>
    </source>
</evidence>
<comment type="caution">
    <text evidence="2">The sequence shown here is derived from an EMBL/GenBank/DDBJ whole genome shotgun (WGS) entry which is preliminary data.</text>
</comment>
<dbReference type="EMBL" id="BONC01000004">
    <property type="protein sequence ID" value="GIF54807.1"/>
    <property type="molecule type" value="Genomic_DNA"/>
</dbReference>
<protein>
    <submittedName>
        <fullName evidence="2">Uncharacterized protein</fullName>
    </submittedName>
</protein>
<evidence type="ECO:0000313" key="3">
    <source>
        <dbReference type="Proteomes" id="UP000624325"/>
    </source>
</evidence>
<accession>A0ABQ4BWA8</accession>
<sequence>MRQHDEAEAADPVDRDPGGQQAVDHHERAVGQGVQHRAERGTDRDRVLTHRPTQRRQTVEDPSVVRVPTAGERRVVDVVWHDDLYEARRRKVHSDRS</sequence>
<organism evidence="2 3">
    <name type="scientific">Asanoa iriomotensis</name>
    <dbReference type="NCBI Taxonomy" id="234613"/>
    <lineage>
        <taxon>Bacteria</taxon>
        <taxon>Bacillati</taxon>
        <taxon>Actinomycetota</taxon>
        <taxon>Actinomycetes</taxon>
        <taxon>Micromonosporales</taxon>
        <taxon>Micromonosporaceae</taxon>
        <taxon>Asanoa</taxon>
    </lineage>
</organism>
<feature type="compositionally biased region" description="Basic and acidic residues" evidence="1">
    <location>
        <begin position="36"/>
        <end position="48"/>
    </location>
</feature>
<keyword evidence="3" id="KW-1185">Reference proteome</keyword>
<feature type="region of interest" description="Disordered" evidence="1">
    <location>
        <begin position="1"/>
        <end position="66"/>
    </location>
</feature>
<evidence type="ECO:0000313" key="2">
    <source>
        <dbReference type="EMBL" id="GIF54807.1"/>
    </source>
</evidence>
<dbReference type="Proteomes" id="UP000624325">
    <property type="component" value="Unassembled WGS sequence"/>
</dbReference>
<name>A0ABQ4BWA8_9ACTN</name>